<evidence type="ECO:0000259" key="2">
    <source>
        <dbReference type="Pfam" id="PF08212"/>
    </source>
</evidence>
<comment type="caution">
    <text evidence="3">The sequence shown here is derived from an EMBL/GenBank/DDBJ whole genome shotgun (WGS) entry which is preliminary data.</text>
</comment>
<dbReference type="Gene3D" id="2.40.128.20">
    <property type="match status" value="1"/>
</dbReference>
<dbReference type="RefSeq" id="WP_380788633.1">
    <property type="nucleotide sequence ID" value="NZ_JBHTKR010000001.1"/>
</dbReference>
<dbReference type="Proteomes" id="UP001597151">
    <property type="component" value="Unassembled WGS sequence"/>
</dbReference>
<evidence type="ECO:0000256" key="1">
    <source>
        <dbReference type="SAM" id="SignalP"/>
    </source>
</evidence>
<evidence type="ECO:0000313" key="4">
    <source>
        <dbReference type="Proteomes" id="UP001597151"/>
    </source>
</evidence>
<protein>
    <submittedName>
        <fullName evidence="3">Lipocalin family protein</fullName>
    </submittedName>
</protein>
<feature type="signal peptide" evidence="1">
    <location>
        <begin position="1"/>
        <end position="22"/>
    </location>
</feature>
<dbReference type="EMBL" id="JBHTKR010000001">
    <property type="protein sequence ID" value="MFD1193391.1"/>
    <property type="molecule type" value="Genomic_DNA"/>
</dbReference>
<dbReference type="InterPro" id="IPR012674">
    <property type="entry name" value="Calycin"/>
</dbReference>
<evidence type="ECO:0000313" key="3">
    <source>
        <dbReference type="EMBL" id="MFD1193391.1"/>
    </source>
</evidence>
<keyword evidence="4" id="KW-1185">Reference proteome</keyword>
<feature type="domain" description="Lipocalin/cytosolic fatty-acid binding" evidence="2">
    <location>
        <begin position="114"/>
        <end position="172"/>
    </location>
</feature>
<dbReference type="Pfam" id="PF08212">
    <property type="entry name" value="Lipocalin_2"/>
    <property type="match status" value="1"/>
</dbReference>
<dbReference type="PROSITE" id="PS51257">
    <property type="entry name" value="PROKAR_LIPOPROTEIN"/>
    <property type="match status" value="1"/>
</dbReference>
<dbReference type="SUPFAM" id="SSF50814">
    <property type="entry name" value="Lipocalins"/>
    <property type="match status" value="1"/>
</dbReference>
<accession>A0ABW3TAX0</accession>
<name>A0ABW3TAX0_9RHOB</name>
<gene>
    <name evidence="3" type="ORF">ACFQ3C_01745</name>
</gene>
<feature type="chain" id="PRO_5045536493" evidence="1">
    <location>
        <begin position="23"/>
        <end position="174"/>
    </location>
</feature>
<sequence>MQRVTIRMALGLLALGLMAACAAPPPPMTGFRDPAAPFASTQRFEADRFLGNWVQVAAFAAPGEAITPQTHLYRRATTGQIVADITDSGGATRREVYDLVAPGRLRPRGQDTPPGDLWVLWVDEGFRTAVLGTPSGARAFILDRSAAPAPDRLRAAREILDWYGYDMTRLQSAR</sequence>
<organism evidence="3 4">
    <name type="scientific">Seohaeicola saemankumensis</name>
    <dbReference type="NCBI Taxonomy" id="481181"/>
    <lineage>
        <taxon>Bacteria</taxon>
        <taxon>Pseudomonadati</taxon>
        <taxon>Pseudomonadota</taxon>
        <taxon>Alphaproteobacteria</taxon>
        <taxon>Rhodobacterales</taxon>
        <taxon>Roseobacteraceae</taxon>
        <taxon>Seohaeicola</taxon>
    </lineage>
</organism>
<reference evidence="4" key="1">
    <citation type="journal article" date="2019" name="Int. J. Syst. Evol. Microbiol.">
        <title>The Global Catalogue of Microorganisms (GCM) 10K type strain sequencing project: providing services to taxonomists for standard genome sequencing and annotation.</title>
        <authorList>
            <consortium name="The Broad Institute Genomics Platform"/>
            <consortium name="The Broad Institute Genome Sequencing Center for Infectious Disease"/>
            <person name="Wu L."/>
            <person name="Ma J."/>
        </authorList>
    </citation>
    <scope>NUCLEOTIDE SEQUENCE [LARGE SCALE GENOMIC DNA]</scope>
    <source>
        <strain evidence="4">CCUG 55328</strain>
    </source>
</reference>
<keyword evidence="1" id="KW-0732">Signal</keyword>
<proteinExistence type="predicted"/>
<dbReference type="InterPro" id="IPR000566">
    <property type="entry name" value="Lipocln_cytosolic_FA-bd_dom"/>
</dbReference>